<comment type="caution">
    <text evidence="1">The sequence shown here is derived from an EMBL/GenBank/DDBJ whole genome shotgun (WGS) entry which is preliminary data.</text>
</comment>
<organism evidence="1 2">
    <name type="scientific">Vibrio maritimus</name>
    <dbReference type="NCBI Taxonomy" id="990268"/>
    <lineage>
        <taxon>Bacteria</taxon>
        <taxon>Pseudomonadati</taxon>
        <taxon>Pseudomonadota</taxon>
        <taxon>Gammaproteobacteria</taxon>
        <taxon>Vibrionales</taxon>
        <taxon>Vibrionaceae</taxon>
        <taxon>Vibrio</taxon>
    </lineage>
</organism>
<evidence type="ECO:0000313" key="2">
    <source>
        <dbReference type="Proteomes" id="UP000029228"/>
    </source>
</evidence>
<dbReference type="EMBL" id="BBMR01000006">
    <property type="protein sequence ID" value="GAL20420.1"/>
    <property type="molecule type" value="Genomic_DNA"/>
</dbReference>
<reference evidence="1 2" key="1">
    <citation type="submission" date="2014-09" db="EMBL/GenBank/DDBJ databases">
        <title>Vibrio maritimus JCM 19235. (C45) whole genome shotgun sequence.</title>
        <authorList>
            <person name="Sawabe T."/>
            <person name="Meirelles P."/>
            <person name="Nakanishi M."/>
            <person name="Sayaka M."/>
            <person name="Hattori M."/>
            <person name="Ohkuma M."/>
        </authorList>
    </citation>
    <scope>NUCLEOTIDE SEQUENCE [LARGE SCALE GENOMIC DNA]</scope>
    <source>
        <strain evidence="2">JCM19235</strain>
    </source>
</reference>
<protein>
    <submittedName>
        <fullName evidence="1">Sodium-solute symporter putative</fullName>
    </submittedName>
</protein>
<dbReference type="InterPro" id="IPR038377">
    <property type="entry name" value="Na/Glc_symporter_sf"/>
</dbReference>
<evidence type="ECO:0000313" key="1">
    <source>
        <dbReference type="EMBL" id="GAL20420.1"/>
    </source>
</evidence>
<dbReference type="STRING" id="990268.JCM19235_3422"/>
<reference evidence="1 2" key="2">
    <citation type="submission" date="2014-09" db="EMBL/GenBank/DDBJ databases">
        <authorList>
            <consortium name="NBRP consortium"/>
            <person name="Sawabe T."/>
            <person name="Meirelles P."/>
            <person name="Nakanishi M."/>
            <person name="Sayaka M."/>
            <person name="Hattori M."/>
            <person name="Ohkuma M."/>
        </authorList>
    </citation>
    <scope>NUCLEOTIDE SEQUENCE [LARGE SCALE GENOMIC DNA]</scope>
    <source>
        <strain evidence="2">JCM19235</strain>
    </source>
</reference>
<sequence>MVGLLIAAMFAATMSSMDSGLNRNSGIFVKTSTSQSYVLTQQKKSSLLFLS</sequence>
<accession>A0A090RY86</accession>
<name>A0A090RY86_9VIBR</name>
<dbReference type="AlphaFoldDB" id="A0A090RY86"/>
<dbReference type="Proteomes" id="UP000029228">
    <property type="component" value="Unassembled WGS sequence"/>
</dbReference>
<proteinExistence type="predicted"/>
<gene>
    <name evidence="1" type="ORF">JCM19235_3422</name>
</gene>
<dbReference type="Gene3D" id="1.20.1730.10">
    <property type="entry name" value="Sodium/glucose cotransporter"/>
    <property type="match status" value="1"/>
</dbReference>
<keyword evidence="2" id="KW-1185">Reference proteome</keyword>